<dbReference type="SUPFAM" id="SSF54695">
    <property type="entry name" value="POZ domain"/>
    <property type="match status" value="1"/>
</dbReference>
<dbReference type="Proteomes" id="UP001231189">
    <property type="component" value="Unassembled WGS sequence"/>
</dbReference>
<sequence>MENGATSSICNSTLVQDNHHFVIARYSLNKEVGVGNFIRSKTFQVDEYDWSIRYYPDGFNTKSQNHISIIVELMSENIEVRAMFSFRLVSARMQTNWIGTRVLRVCSTIGRRGIAGYDMFMERSLLEAQYLDQSDCITIECVVSVVKDPLVFHNELLSPLVKVPPPELSGDFAKLLGSKEGVDVTFYVQDEAFPAHRAMLAARSPVFKAQLCGPMVEKEGSCITVEDMLPDVFRALLHFIYTDLLPPFNDFDEDGRKEIIRHLLEAADRYAIERLKLICKPEPNPIEGLKMMRVDRECEAPEELDYSNAPTPEYSVEDLVKMIIVNNPEIDEGNGTITANLFMK</sequence>
<dbReference type="Pfam" id="PF22486">
    <property type="entry name" value="MATH_2"/>
    <property type="match status" value="1"/>
</dbReference>
<evidence type="ECO:0000259" key="2">
    <source>
        <dbReference type="PROSITE" id="PS50097"/>
    </source>
</evidence>
<dbReference type="GO" id="GO:0016567">
    <property type="term" value="P:protein ubiquitination"/>
    <property type="evidence" value="ECO:0007669"/>
    <property type="project" value="InterPro"/>
</dbReference>
<dbReference type="CDD" id="cd00121">
    <property type="entry name" value="MATH"/>
    <property type="match status" value="1"/>
</dbReference>
<dbReference type="AlphaFoldDB" id="A0AAD8QU39"/>
<evidence type="ECO:0000313" key="4">
    <source>
        <dbReference type="EMBL" id="KAK1608782.1"/>
    </source>
</evidence>
<dbReference type="InterPro" id="IPR045005">
    <property type="entry name" value="BPM1-6"/>
</dbReference>
<dbReference type="PROSITE" id="PS50144">
    <property type="entry name" value="MATH"/>
    <property type="match status" value="1"/>
</dbReference>
<evidence type="ECO:0000313" key="5">
    <source>
        <dbReference type="Proteomes" id="UP001231189"/>
    </source>
</evidence>
<evidence type="ECO:0000259" key="3">
    <source>
        <dbReference type="PROSITE" id="PS50144"/>
    </source>
</evidence>
<gene>
    <name evidence="4" type="ORF">QYE76_032455</name>
</gene>
<dbReference type="PANTHER" id="PTHR26379">
    <property type="entry name" value="BTB/POZ AND MATH DOMAIN-CONTAINING PROTEIN 1"/>
    <property type="match status" value="1"/>
</dbReference>
<dbReference type="SMART" id="SM00225">
    <property type="entry name" value="BTB"/>
    <property type="match status" value="1"/>
</dbReference>
<proteinExistence type="predicted"/>
<evidence type="ECO:0000256" key="1">
    <source>
        <dbReference type="ARBA" id="ARBA00004906"/>
    </source>
</evidence>
<keyword evidence="5" id="KW-1185">Reference proteome</keyword>
<dbReference type="SUPFAM" id="SSF49599">
    <property type="entry name" value="TRAF domain-like"/>
    <property type="match status" value="1"/>
</dbReference>
<protein>
    <submittedName>
        <fullName evidence="4">Uncharacterized protein</fullName>
    </submittedName>
</protein>
<dbReference type="InterPro" id="IPR000210">
    <property type="entry name" value="BTB/POZ_dom"/>
</dbReference>
<organism evidence="4 5">
    <name type="scientific">Lolium multiflorum</name>
    <name type="common">Italian ryegrass</name>
    <name type="synonym">Lolium perenne subsp. multiflorum</name>
    <dbReference type="NCBI Taxonomy" id="4521"/>
    <lineage>
        <taxon>Eukaryota</taxon>
        <taxon>Viridiplantae</taxon>
        <taxon>Streptophyta</taxon>
        <taxon>Embryophyta</taxon>
        <taxon>Tracheophyta</taxon>
        <taxon>Spermatophyta</taxon>
        <taxon>Magnoliopsida</taxon>
        <taxon>Liliopsida</taxon>
        <taxon>Poales</taxon>
        <taxon>Poaceae</taxon>
        <taxon>BOP clade</taxon>
        <taxon>Pooideae</taxon>
        <taxon>Poodae</taxon>
        <taxon>Poeae</taxon>
        <taxon>Poeae Chloroplast Group 2 (Poeae type)</taxon>
        <taxon>Loliodinae</taxon>
        <taxon>Loliinae</taxon>
        <taxon>Lolium</taxon>
    </lineage>
</organism>
<comment type="caution">
    <text evidence="4">The sequence shown here is derived from an EMBL/GenBank/DDBJ whole genome shotgun (WGS) entry which is preliminary data.</text>
</comment>
<feature type="domain" description="BTB" evidence="2">
    <location>
        <begin position="182"/>
        <end position="243"/>
    </location>
</feature>
<accession>A0AAD8QU39</accession>
<comment type="pathway">
    <text evidence="1">Protein modification; protein ubiquitination.</text>
</comment>
<reference evidence="4" key="1">
    <citation type="submission" date="2023-07" db="EMBL/GenBank/DDBJ databases">
        <title>A chromosome-level genome assembly of Lolium multiflorum.</title>
        <authorList>
            <person name="Chen Y."/>
            <person name="Copetti D."/>
            <person name="Kolliker R."/>
            <person name="Studer B."/>
        </authorList>
    </citation>
    <scope>NUCLEOTIDE SEQUENCE</scope>
    <source>
        <strain evidence="4">02402/16</strain>
        <tissue evidence="4">Leaf</tissue>
    </source>
</reference>
<dbReference type="InterPro" id="IPR008974">
    <property type="entry name" value="TRAF-like"/>
</dbReference>
<dbReference type="PANTHER" id="PTHR26379:SF428">
    <property type="entry name" value="GENOME ASSEMBLY, CHROMOSOME: II"/>
    <property type="match status" value="1"/>
</dbReference>
<dbReference type="InterPro" id="IPR011333">
    <property type="entry name" value="SKP1/BTB/POZ_sf"/>
</dbReference>
<dbReference type="PROSITE" id="PS50097">
    <property type="entry name" value="BTB"/>
    <property type="match status" value="1"/>
</dbReference>
<dbReference type="Gene3D" id="3.30.710.10">
    <property type="entry name" value="Potassium Channel Kv1.1, Chain A"/>
    <property type="match status" value="1"/>
</dbReference>
<name>A0AAD8QU39_LOLMU</name>
<dbReference type="Pfam" id="PF00651">
    <property type="entry name" value="BTB"/>
    <property type="match status" value="1"/>
</dbReference>
<dbReference type="EMBL" id="JAUUTY010000007">
    <property type="protein sequence ID" value="KAK1608782.1"/>
    <property type="molecule type" value="Genomic_DNA"/>
</dbReference>
<dbReference type="InterPro" id="IPR002083">
    <property type="entry name" value="MATH/TRAF_dom"/>
</dbReference>
<feature type="domain" description="MATH" evidence="3">
    <location>
        <begin position="16"/>
        <end position="143"/>
    </location>
</feature>
<dbReference type="Gene3D" id="2.60.210.10">
    <property type="entry name" value="Apoptosis, Tumor Necrosis Factor Receptor Associated Protein 2, Chain A"/>
    <property type="match status" value="1"/>
</dbReference>